<reference evidence="2" key="1">
    <citation type="journal article" date="2013" name="Nature">
        <title>Pan genome of the phytoplankton Emiliania underpins its global distribution.</title>
        <authorList>
            <person name="Read B.A."/>
            <person name="Kegel J."/>
            <person name="Klute M.J."/>
            <person name="Kuo A."/>
            <person name="Lefebvre S.C."/>
            <person name="Maumus F."/>
            <person name="Mayer C."/>
            <person name="Miller J."/>
            <person name="Monier A."/>
            <person name="Salamov A."/>
            <person name="Young J."/>
            <person name="Aguilar M."/>
            <person name="Claverie J.M."/>
            <person name="Frickenhaus S."/>
            <person name="Gonzalez K."/>
            <person name="Herman E.K."/>
            <person name="Lin Y.C."/>
            <person name="Napier J."/>
            <person name="Ogata H."/>
            <person name="Sarno A.F."/>
            <person name="Shmutz J."/>
            <person name="Schroeder D."/>
            <person name="de Vargas C."/>
            <person name="Verret F."/>
            <person name="von Dassow P."/>
            <person name="Valentin K."/>
            <person name="Van de Peer Y."/>
            <person name="Wheeler G."/>
            <person name="Dacks J.B."/>
            <person name="Delwiche C.F."/>
            <person name="Dyhrman S.T."/>
            <person name="Glockner G."/>
            <person name="John U."/>
            <person name="Richards T."/>
            <person name="Worden A.Z."/>
            <person name="Zhang X."/>
            <person name="Grigoriev I.V."/>
            <person name="Allen A.E."/>
            <person name="Bidle K."/>
            <person name="Borodovsky M."/>
            <person name="Bowler C."/>
            <person name="Brownlee C."/>
            <person name="Cock J.M."/>
            <person name="Elias M."/>
            <person name="Gladyshev V.N."/>
            <person name="Groth M."/>
            <person name="Guda C."/>
            <person name="Hadaegh A."/>
            <person name="Iglesias-Rodriguez M.D."/>
            <person name="Jenkins J."/>
            <person name="Jones B.M."/>
            <person name="Lawson T."/>
            <person name="Leese F."/>
            <person name="Lindquist E."/>
            <person name="Lobanov A."/>
            <person name="Lomsadze A."/>
            <person name="Malik S.B."/>
            <person name="Marsh M.E."/>
            <person name="Mackinder L."/>
            <person name="Mock T."/>
            <person name="Mueller-Roeber B."/>
            <person name="Pagarete A."/>
            <person name="Parker M."/>
            <person name="Probert I."/>
            <person name="Quesneville H."/>
            <person name="Raines C."/>
            <person name="Rensing S.A."/>
            <person name="Riano-Pachon D.M."/>
            <person name="Richier S."/>
            <person name="Rokitta S."/>
            <person name="Shiraiwa Y."/>
            <person name="Soanes D.M."/>
            <person name="van der Giezen M."/>
            <person name="Wahlund T.M."/>
            <person name="Williams B."/>
            <person name="Wilson W."/>
            <person name="Wolfe G."/>
            <person name="Wurch L.L."/>
        </authorList>
    </citation>
    <scope>NUCLEOTIDE SEQUENCE</scope>
</reference>
<proteinExistence type="predicted"/>
<keyword evidence="2" id="KW-1185">Reference proteome</keyword>
<evidence type="ECO:0008006" key="3">
    <source>
        <dbReference type="Google" id="ProtNLM"/>
    </source>
</evidence>
<dbReference type="EnsemblProtists" id="EOD04019">
    <property type="protein sequence ID" value="EOD04019"/>
    <property type="gene ID" value="EMIHUDRAFT_250711"/>
</dbReference>
<evidence type="ECO:0000313" key="1">
    <source>
        <dbReference type="EnsemblProtists" id="EOD04019"/>
    </source>
</evidence>
<organism evidence="1 2">
    <name type="scientific">Emiliania huxleyi (strain CCMP1516)</name>
    <dbReference type="NCBI Taxonomy" id="280463"/>
    <lineage>
        <taxon>Eukaryota</taxon>
        <taxon>Haptista</taxon>
        <taxon>Haptophyta</taxon>
        <taxon>Prymnesiophyceae</taxon>
        <taxon>Isochrysidales</taxon>
        <taxon>Noelaerhabdaceae</taxon>
        <taxon>Emiliania</taxon>
    </lineage>
</organism>
<dbReference type="RefSeq" id="XP_005756448.1">
    <property type="nucleotide sequence ID" value="XM_005756391.1"/>
</dbReference>
<name>A0A0D3HYD4_EMIH1</name>
<evidence type="ECO:0000313" key="2">
    <source>
        <dbReference type="Proteomes" id="UP000013827"/>
    </source>
</evidence>
<dbReference type="PaxDb" id="2903-EOD04019"/>
<reference evidence="1" key="2">
    <citation type="submission" date="2024-10" db="UniProtKB">
        <authorList>
            <consortium name="EnsemblProtists"/>
        </authorList>
    </citation>
    <scope>IDENTIFICATION</scope>
</reference>
<protein>
    <recommendedName>
        <fullName evidence="3">DAN domain-containing protein</fullName>
    </recommendedName>
</protein>
<dbReference type="KEGG" id="ehx:EMIHUDRAFT_250711"/>
<dbReference type="HOGENOM" id="CLU_2065913_0_0_1"/>
<dbReference type="AlphaFoldDB" id="A0A0D3HYD4"/>
<dbReference type="Proteomes" id="UP000013827">
    <property type="component" value="Unassembled WGS sequence"/>
</dbReference>
<sequence>MSRVPARQGWCQGQLNCQGWCQGQINCLAGDGQVVDVVRRRLRRPRASAPLSKKSALYQEVPKPQHLHEVSVVRFAAACRRCADWLPVRIVLRGANAATRAHVARVCACDKTRREEKEKQTVDVFAAAAAPRARVCFGADDATRPAA</sequence>
<accession>A0A0D3HYD4</accession>
<dbReference type="GeneID" id="17250165"/>